<dbReference type="RefSeq" id="WP_339851067.1">
    <property type="nucleotide sequence ID" value="NZ_CAXAXR010000001.1"/>
</dbReference>
<dbReference type="PANTHER" id="PTHR44846">
    <property type="entry name" value="MANNOSYL-D-GLYCERATE TRANSPORT/METABOLISM SYSTEM REPRESSOR MNGR-RELATED"/>
    <property type="match status" value="1"/>
</dbReference>
<evidence type="ECO:0000259" key="4">
    <source>
        <dbReference type="PROSITE" id="PS50949"/>
    </source>
</evidence>
<dbReference type="Gene3D" id="3.40.1410.10">
    <property type="entry name" value="Chorismate lyase-like"/>
    <property type="match status" value="1"/>
</dbReference>
<keyword evidence="3" id="KW-0804">Transcription</keyword>
<reference evidence="5 6" key="1">
    <citation type="journal article" date="2018" name="Nat. Biotechnol.">
        <title>A standardized bacterial taxonomy based on genome phylogeny substantially revises the tree of life.</title>
        <authorList>
            <person name="Parks D.H."/>
            <person name="Chuvochina M."/>
            <person name="Waite D.W."/>
            <person name="Rinke C."/>
            <person name="Skarshewski A."/>
            <person name="Chaumeil P.A."/>
            <person name="Hugenholtz P."/>
        </authorList>
    </citation>
    <scope>NUCLEOTIDE SEQUENCE [LARGE SCALE GENOMIC DNA]</scope>
    <source>
        <strain evidence="5">UBA9169</strain>
    </source>
</reference>
<dbReference type="Pfam" id="PF00392">
    <property type="entry name" value="GntR"/>
    <property type="match status" value="1"/>
</dbReference>
<evidence type="ECO:0000256" key="2">
    <source>
        <dbReference type="ARBA" id="ARBA00023125"/>
    </source>
</evidence>
<dbReference type="GO" id="GO:0003700">
    <property type="term" value="F:DNA-binding transcription factor activity"/>
    <property type="evidence" value="ECO:0007669"/>
    <property type="project" value="InterPro"/>
</dbReference>
<evidence type="ECO:0000256" key="3">
    <source>
        <dbReference type="ARBA" id="ARBA00023163"/>
    </source>
</evidence>
<dbReference type="SMART" id="SM00866">
    <property type="entry name" value="UTRA"/>
    <property type="match status" value="1"/>
</dbReference>
<dbReference type="Gene3D" id="1.10.10.10">
    <property type="entry name" value="Winged helix-like DNA-binding domain superfamily/Winged helix DNA-binding domain"/>
    <property type="match status" value="1"/>
</dbReference>
<evidence type="ECO:0000313" key="5">
    <source>
        <dbReference type="EMBL" id="HAR50701.1"/>
    </source>
</evidence>
<dbReference type="CDD" id="cd07377">
    <property type="entry name" value="WHTH_GntR"/>
    <property type="match status" value="1"/>
</dbReference>
<dbReference type="GO" id="GO:0003677">
    <property type="term" value="F:DNA binding"/>
    <property type="evidence" value="ECO:0007669"/>
    <property type="project" value="UniProtKB-KW"/>
</dbReference>
<dbReference type="Pfam" id="PF07702">
    <property type="entry name" value="UTRA"/>
    <property type="match status" value="1"/>
</dbReference>
<feature type="domain" description="HTH gntR-type" evidence="4">
    <location>
        <begin position="4"/>
        <end position="72"/>
    </location>
</feature>
<dbReference type="GO" id="GO:0045892">
    <property type="term" value="P:negative regulation of DNA-templated transcription"/>
    <property type="evidence" value="ECO:0007669"/>
    <property type="project" value="TreeGrafter"/>
</dbReference>
<dbReference type="InterPro" id="IPR028978">
    <property type="entry name" value="Chorismate_lyase_/UTRA_dom_sf"/>
</dbReference>
<dbReference type="EMBL" id="DMVW01000028">
    <property type="protein sequence ID" value="HAR50701.1"/>
    <property type="molecule type" value="Genomic_DNA"/>
</dbReference>
<dbReference type="NCBIfam" id="TIGR02325">
    <property type="entry name" value="C_P_lyase_phnF"/>
    <property type="match status" value="1"/>
</dbReference>
<dbReference type="InterPro" id="IPR036390">
    <property type="entry name" value="WH_DNA-bd_sf"/>
</dbReference>
<evidence type="ECO:0000256" key="1">
    <source>
        <dbReference type="ARBA" id="ARBA00023015"/>
    </source>
</evidence>
<gene>
    <name evidence="5" type="primary">phnF</name>
    <name evidence="5" type="ORF">DCS45_02340</name>
</gene>
<dbReference type="InterPro" id="IPR012702">
    <property type="entry name" value="CP_lyase_PhnF"/>
</dbReference>
<dbReference type="AlphaFoldDB" id="A0A348W839"/>
<dbReference type="SUPFAM" id="SSF46785">
    <property type="entry name" value="Winged helix' DNA-binding domain"/>
    <property type="match status" value="1"/>
</dbReference>
<dbReference type="SUPFAM" id="SSF64288">
    <property type="entry name" value="Chorismate lyase-like"/>
    <property type="match status" value="1"/>
</dbReference>
<dbReference type="InterPro" id="IPR050679">
    <property type="entry name" value="Bact_HTH_transcr_reg"/>
</dbReference>
<sequence>MARNPIWKTITATLTSEIADGHYRPGDKLPTEAELSARFGVNRHTVRRAIAALAEAGLTHSQRGSGVFVTAKPTDYPLGRRVRFHQSLQAAGQIPDKRTLRIEVRLADPREAEALQLHEGASVSVYESLSFADGAPMALARSLFPTARFPDILTHLQETNSVTEALRRSGLDDYTRISTRLTAKAATATQATHLRIPEGAPILRSVGINVDAGNRPVEYGQTWFAGDRVTLTISPDD</sequence>
<evidence type="ECO:0000313" key="6">
    <source>
        <dbReference type="Proteomes" id="UP000264719"/>
    </source>
</evidence>
<keyword evidence="2" id="KW-0238">DNA-binding</keyword>
<dbReference type="PRINTS" id="PR00035">
    <property type="entry name" value="HTHGNTR"/>
</dbReference>
<dbReference type="PROSITE" id="PS50949">
    <property type="entry name" value="HTH_GNTR"/>
    <property type="match status" value="1"/>
</dbReference>
<organism evidence="5 6">
    <name type="scientific">Roseovarius nubinhibens</name>
    <dbReference type="NCBI Taxonomy" id="314263"/>
    <lineage>
        <taxon>Bacteria</taxon>
        <taxon>Pseudomonadati</taxon>
        <taxon>Pseudomonadota</taxon>
        <taxon>Alphaproteobacteria</taxon>
        <taxon>Rhodobacterales</taxon>
        <taxon>Roseobacteraceae</taxon>
        <taxon>Roseovarius</taxon>
    </lineage>
</organism>
<accession>A0A348W839</accession>
<keyword evidence="1" id="KW-0805">Transcription regulation</keyword>
<dbReference type="Proteomes" id="UP000264719">
    <property type="component" value="Unassembled WGS sequence"/>
</dbReference>
<protein>
    <submittedName>
        <fullName evidence="5">Phosphonate metabolism transcriptional regulator PhnF</fullName>
    </submittedName>
</protein>
<dbReference type="InterPro" id="IPR000524">
    <property type="entry name" value="Tscrpt_reg_HTH_GntR"/>
</dbReference>
<dbReference type="InterPro" id="IPR011663">
    <property type="entry name" value="UTRA"/>
</dbReference>
<comment type="caution">
    <text evidence="5">The sequence shown here is derived from an EMBL/GenBank/DDBJ whole genome shotgun (WGS) entry which is preliminary data.</text>
</comment>
<proteinExistence type="predicted"/>
<dbReference type="PANTHER" id="PTHR44846:SF1">
    <property type="entry name" value="MANNOSYL-D-GLYCERATE TRANSPORT_METABOLISM SYSTEM REPRESSOR MNGR-RELATED"/>
    <property type="match status" value="1"/>
</dbReference>
<dbReference type="InterPro" id="IPR036388">
    <property type="entry name" value="WH-like_DNA-bd_sf"/>
</dbReference>
<dbReference type="SMART" id="SM00345">
    <property type="entry name" value="HTH_GNTR"/>
    <property type="match status" value="1"/>
</dbReference>
<name>A0A348W839_9RHOB</name>